<reference evidence="3" key="1">
    <citation type="journal article" date="2020" name="Fungal Divers.">
        <title>Resolving the Mortierellaceae phylogeny through synthesis of multi-gene phylogenetics and phylogenomics.</title>
        <authorList>
            <person name="Vandepol N."/>
            <person name="Liber J."/>
            <person name="Desiro A."/>
            <person name="Na H."/>
            <person name="Kennedy M."/>
            <person name="Barry K."/>
            <person name="Grigoriev I.V."/>
            <person name="Miller A.N."/>
            <person name="O'Donnell K."/>
            <person name="Stajich J.E."/>
            <person name="Bonito G."/>
        </authorList>
    </citation>
    <scope>NUCLEOTIDE SEQUENCE</scope>
    <source>
        <strain evidence="3">BC1065</strain>
    </source>
</reference>
<feature type="compositionally biased region" description="Low complexity" evidence="2">
    <location>
        <begin position="10"/>
        <end position="21"/>
    </location>
</feature>
<evidence type="ECO:0000256" key="1">
    <source>
        <dbReference type="SAM" id="Coils"/>
    </source>
</evidence>
<dbReference type="InterPro" id="IPR015943">
    <property type="entry name" value="WD40/YVTN_repeat-like_dom_sf"/>
</dbReference>
<dbReference type="AlphaFoldDB" id="A0A9P6U3S0"/>
<sequence>MDHSSQDINSPADGGDSDSSSPSPPVPDLESVSDGQPDGSDWETDEGEGTQDEPMPSTDSPFMGDLGSYPYFHMGGYGVDDDHFDDEMDYDAEDDFWSEDFDMEDDFDLDLDDDGLWNEDAVIDGDLEELTPFVRAVLHDGEEDVMSEFSGDEKYEPKVTLTGNVGEGETDIYDPLENDGGFDLHDDDAKLTMKMRQLLINLDKGRRERERLLGIQQRPQEQPDDLTAAPSPSSPQHNPFSLHRLIVRGPDQPQELSYSPSTSIHPQCGNSIAVAPSDLGIRDDVYTIHDDSVIRCGILDAMTEELHRQRRIGHIHDHEDLPLPELVNPSVTPLKVSKATKFLDRSLYNYRHLPEKEKLVIFEGESALCMAVRYGYLVLGTDDGTLMTFCLQDKGEPLNVYEGPIDPGDDPDDDPAMINSVDIVRWPRYQHSTSAEPEQVMEEHESGEAAGIDKRDDPTARLTQKDMYDHCVVITGNDRGLFIASLPDHVDPNAYNGIMALEEDGYHAFKSKQDHTWIRRGFDGEWLNDARVSPDGNWIAVIGDAQKVWVIKIEHTQETEEQRRQRLKEDRMRLLDDLETDESEYESDEDNNIARQRRTGVVEVLTEDVEQPIDEAEGSSTGSHKVRLLHLFGKPEALPIPDHVVRMPRARRPGARAENSSFGHQSPGAYTAQYVAWNASSTKFAHTSDSHQRVLIWSMPSKQLVCSVDAGGLSFGISFHPKLDNMFAFANRYGFVHVVDVTNCCVGDEGFILPKEKYRFKTVSTNSNEGNGNGQTADSGVTESVIQECGAPHYQEKHDILMASFRGQENRWLRILDYLNGLSWSSDGRHLYVATKRRVLRYTVADPNVRIPSLFDICANRAKDWLEQRMLTRHNKKHGRHVQEAIDKVDKAHEPIPRQWEVVPSWIKQRILGDHIQLRYHDG</sequence>
<dbReference type="OrthoDB" id="418169at2759"/>
<protein>
    <submittedName>
        <fullName evidence="3">Uncharacterized protein</fullName>
    </submittedName>
</protein>
<evidence type="ECO:0000313" key="3">
    <source>
        <dbReference type="EMBL" id="KAG0258003.1"/>
    </source>
</evidence>
<feature type="region of interest" description="Disordered" evidence="2">
    <location>
        <begin position="214"/>
        <end position="240"/>
    </location>
</feature>
<feature type="region of interest" description="Disordered" evidence="2">
    <location>
        <begin position="433"/>
        <end position="454"/>
    </location>
</feature>
<evidence type="ECO:0000256" key="2">
    <source>
        <dbReference type="SAM" id="MobiDB-lite"/>
    </source>
</evidence>
<dbReference type="Proteomes" id="UP000807716">
    <property type="component" value="Unassembled WGS sequence"/>
</dbReference>
<feature type="compositionally biased region" description="Polar residues" evidence="2">
    <location>
        <begin position="230"/>
        <end position="239"/>
    </location>
</feature>
<proteinExistence type="predicted"/>
<dbReference type="Gene3D" id="2.130.10.10">
    <property type="entry name" value="YVTN repeat-like/Quinoprotein amine dehydrogenase"/>
    <property type="match status" value="1"/>
</dbReference>
<dbReference type="PANTHER" id="PTHR43991">
    <property type="entry name" value="WD REPEAT PROTEIN (AFU_ORTHOLOGUE AFUA_8G05640)-RELATED"/>
    <property type="match status" value="1"/>
</dbReference>
<dbReference type="SUPFAM" id="SSF82171">
    <property type="entry name" value="DPP6 N-terminal domain-like"/>
    <property type="match status" value="2"/>
</dbReference>
<feature type="region of interest" description="Disordered" evidence="2">
    <location>
        <begin position="1"/>
        <end position="64"/>
    </location>
</feature>
<gene>
    <name evidence="3" type="ORF">DFQ27_004867</name>
</gene>
<feature type="compositionally biased region" description="Basic and acidic residues" evidence="2">
    <location>
        <begin position="441"/>
        <end position="454"/>
    </location>
</feature>
<organism evidence="3 4">
    <name type="scientific">Actinomortierella ambigua</name>
    <dbReference type="NCBI Taxonomy" id="1343610"/>
    <lineage>
        <taxon>Eukaryota</taxon>
        <taxon>Fungi</taxon>
        <taxon>Fungi incertae sedis</taxon>
        <taxon>Mucoromycota</taxon>
        <taxon>Mortierellomycotina</taxon>
        <taxon>Mortierellomycetes</taxon>
        <taxon>Mortierellales</taxon>
        <taxon>Mortierellaceae</taxon>
        <taxon>Actinomortierella</taxon>
    </lineage>
</organism>
<feature type="coiled-coil region" evidence="1">
    <location>
        <begin position="557"/>
        <end position="584"/>
    </location>
</feature>
<comment type="caution">
    <text evidence="3">The sequence shown here is derived from an EMBL/GenBank/DDBJ whole genome shotgun (WGS) entry which is preliminary data.</text>
</comment>
<dbReference type="EMBL" id="JAAAJB010000340">
    <property type="protein sequence ID" value="KAG0258003.1"/>
    <property type="molecule type" value="Genomic_DNA"/>
</dbReference>
<keyword evidence="1" id="KW-0175">Coiled coil</keyword>
<keyword evidence="4" id="KW-1185">Reference proteome</keyword>
<name>A0A9P6U3S0_9FUNG</name>
<accession>A0A9P6U3S0</accession>
<evidence type="ECO:0000313" key="4">
    <source>
        <dbReference type="Proteomes" id="UP000807716"/>
    </source>
</evidence>
<feature type="compositionally biased region" description="Acidic residues" evidence="2">
    <location>
        <begin position="40"/>
        <end position="51"/>
    </location>
</feature>